<protein>
    <submittedName>
        <fullName evidence="8">MFS transporter</fullName>
    </submittedName>
</protein>
<dbReference type="EMBL" id="BAABFR010000043">
    <property type="protein sequence ID" value="GAA4395502.1"/>
    <property type="molecule type" value="Genomic_DNA"/>
</dbReference>
<feature type="transmembrane region" description="Helical" evidence="6">
    <location>
        <begin position="336"/>
        <end position="355"/>
    </location>
</feature>
<evidence type="ECO:0000256" key="4">
    <source>
        <dbReference type="ARBA" id="ARBA00022989"/>
    </source>
</evidence>
<comment type="subcellular location">
    <subcellularLocation>
        <location evidence="1">Cell membrane</location>
        <topology evidence="1">Multi-pass membrane protein</topology>
    </subcellularLocation>
</comment>
<evidence type="ECO:0000256" key="6">
    <source>
        <dbReference type="SAM" id="Phobius"/>
    </source>
</evidence>
<keyword evidence="2" id="KW-0813">Transport</keyword>
<keyword evidence="4 6" id="KW-1133">Transmembrane helix</keyword>
<feature type="transmembrane region" description="Helical" evidence="6">
    <location>
        <begin position="273"/>
        <end position="296"/>
    </location>
</feature>
<evidence type="ECO:0000256" key="5">
    <source>
        <dbReference type="ARBA" id="ARBA00023136"/>
    </source>
</evidence>
<feature type="transmembrane region" description="Helical" evidence="6">
    <location>
        <begin position="361"/>
        <end position="383"/>
    </location>
</feature>
<evidence type="ECO:0000256" key="1">
    <source>
        <dbReference type="ARBA" id="ARBA00004651"/>
    </source>
</evidence>
<evidence type="ECO:0000259" key="7">
    <source>
        <dbReference type="PROSITE" id="PS50850"/>
    </source>
</evidence>
<name>A0ABP8JTE9_9ACTN</name>
<sequence>MAAPTTTGVSIAARLDRMPMTRMHWFAVGVIGLGLFFDAYENFLAGTISAVLSKQFHLGGTELKWLLASAFIGQFLGALVMGRFADRVGRRRAFMINLALYSAFSLIGAFSPNPMFLVVTRFFAGVGIGAEYALADSYLSDLLPKAVRGKYISLAYVVSFLGVPVVGFLARWMTPLHAHVAGHAVDGWRLLFVFGALGSLAVWFVRRGLPESPRWLEAHGRFDEAGAIVDRLEAQAVAAGHRLAEPDAALRPVSFESISILDLFRPPYARRTVMLWVLSALEVFGYYGFGTVAPLVLVAKGYTVQASLLFVALSYIGYPLGAALSLPIVERIERKYLVIGSAGLMAVFGVWFGFAASATQIVVAGFLYTCASNLFSNAYHVYLADSYPTAIRGTAAGAAYSLSKIVTALLPFVLLPLLDSHGGGMVFAVVAVAMVLLMLNVAVLGHRSTGQSADAI</sequence>
<keyword evidence="9" id="KW-1185">Reference proteome</keyword>
<dbReference type="Proteomes" id="UP001500635">
    <property type="component" value="Unassembled WGS sequence"/>
</dbReference>
<evidence type="ECO:0000256" key="3">
    <source>
        <dbReference type="ARBA" id="ARBA00022692"/>
    </source>
</evidence>
<feature type="transmembrane region" description="Helical" evidence="6">
    <location>
        <begin position="424"/>
        <end position="444"/>
    </location>
</feature>
<dbReference type="InterPro" id="IPR005828">
    <property type="entry name" value="MFS_sugar_transport-like"/>
</dbReference>
<dbReference type="SUPFAM" id="SSF103473">
    <property type="entry name" value="MFS general substrate transporter"/>
    <property type="match status" value="1"/>
</dbReference>
<evidence type="ECO:0000256" key="2">
    <source>
        <dbReference type="ARBA" id="ARBA00022448"/>
    </source>
</evidence>
<evidence type="ECO:0000313" key="8">
    <source>
        <dbReference type="EMBL" id="GAA4395502.1"/>
    </source>
</evidence>
<feature type="transmembrane region" description="Helical" evidence="6">
    <location>
        <begin position="151"/>
        <end position="172"/>
    </location>
</feature>
<feature type="transmembrane region" description="Helical" evidence="6">
    <location>
        <begin position="63"/>
        <end position="81"/>
    </location>
</feature>
<dbReference type="Gene3D" id="1.20.1250.20">
    <property type="entry name" value="MFS general substrate transporter like domains"/>
    <property type="match status" value="1"/>
</dbReference>
<organism evidence="8 9">
    <name type="scientific">Tsukamurella soli</name>
    <dbReference type="NCBI Taxonomy" id="644556"/>
    <lineage>
        <taxon>Bacteria</taxon>
        <taxon>Bacillati</taxon>
        <taxon>Actinomycetota</taxon>
        <taxon>Actinomycetes</taxon>
        <taxon>Mycobacteriales</taxon>
        <taxon>Tsukamurellaceae</taxon>
        <taxon>Tsukamurella</taxon>
    </lineage>
</organism>
<dbReference type="RefSeq" id="WP_344997076.1">
    <property type="nucleotide sequence ID" value="NZ_BAABFR010000043.1"/>
</dbReference>
<feature type="transmembrane region" description="Helical" evidence="6">
    <location>
        <begin position="116"/>
        <end position="139"/>
    </location>
</feature>
<keyword evidence="5 6" id="KW-0472">Membrane</keyword>
<feature type="domain" description="Major facilitator superfamily (MFS) profile" evidence="7">
    <location>
        <begin position="27"/>
        <end position="449"/>
    </location>
</feature>
<evidence type="ECO:0000313" key="9">
    <source>
        <dbReference type="Proteomes" id="UP001500635"/>
    </source>
</evidence>
<keyword evidence="3 6" id="KW-0812">Transmembrane</keyword>
<feature type="transmembrane region" description="Helical" evidence="6">
    <location>
        <begin position="395"/>
        <end position="418"/>
    </location>
</feature>
<comment type="caution">
    <text evidence="8">The sequence shown here is derived from an EMBL/GenBank/DDBJ whole genome shotgun (WGS) entry which is preliminary data.</text>
</comment>
<accession>A0ABP8JTE9</accession>
<feature type="transmembrane region" description="Helical" evidence="6">
    <location>
        <begin position="93"/>
        <end position="110"/>
    </location>
</feature>
<dbReference type="Pfam" id="PF00083">
    <property type="entry name" value="Sugar_tr"/>
    <property type="match status" value="1"/>
</dbReference>
<feature type="transmembrane region" description="Helical" evidence="6">
    <location>
        <begin position="23"/>
        <end position="43"/>
    </location>
</feature>
<feature type="transmembrane region" description="Helical" evidence="6">
    <location>
        <begin position="187"/>
        <end position="205"/>
    </location>
</feature>
<dbReference type="CDD" id="cd17316">
    <property type="entry name" value="MFS_SV2_like"/>
    <property type="match status" value="1"/>
</dbReference>
<reference evidence="9" key="1">
    <citation type="journal article" date="2019" name="Int. J. Syst. Evol. Microbiol.">
        <title>The Global Catalogue of Microorganisms (GCM) 10K type strain sequencing project: providing services to taxonomists for standard genome sequencing and annotation.</title>
        <authorList>
            <consortium name="The Broad Institute Genomics Platform"/>
            <consortium name="The Broad Institute Genome Sequencing Center for Infectious Disease"/>
            <person name="Wu L."/>
            <person name="Ma J."/>
        </authorList>
    </citation>
    <scope>NUCLEOTIDE SEQUENCE [LARGE SCALE GENOMIC DNA]</scope>
    <source>
        <strain evidence="9">JCM 17688</strain>
    </source>
</reference>
<dbReference type="InterPro" id="IPR020846">
    <property type="entry name" value="MFS_dom"/>
</dbReference>
<dbReference type="PANTHER" id="PTHR23511:SF34">
    <property type="entry name" value="SYNAPTIC VESICLE GLYCOPROTEIN 2"/>
    <property type="match status" value="1"/>
</dbReference>
<gene>
    <name evidence="8" type="ORF">GCM10023147_28820</name>
</gene>
<feature type="transmembrane region" description="Helical" evidence="6">
    <location>
        <begin position="308"/>
        <end position="329"/>
    </location>
</feature>
<dbReference type="PANTHER" id="PTHR23511">
    <property type="entry name" value="SYNAPTIC VESICLE GLYCOPROTEIN 2"/>
    <property type="match status" value="1"/>
</dbReference>
<dbReference type="InterPro" id="IPR036259">
    <property type="entry name" value="MFS_trans_sf"/>
</dbReference>
<dbReference type="PROSITE" id="PS50850">
    <property type="entry name" value="MFS"/>
    <property type="match status" value="1"/>
</dbReference>
<proteinExistence type="predicted"/>